<protein>
    <recommendedName>
        <fullName evidence="4">Secreted protein</fullName>
    </recommendedName>
</protein>
<organism evidence="2 3">
    <name type="scientific">Sphingomonas lutea</name>
    <dbReference type="NCBI Taxonomy" id="1045317"/>
    <lineage>
        <taxon>Bacteria</taxon>
        <taxon>Pseudomonadati</taxon>
        <taxon>Pseudomonadota</taxon>
        <taxon>Alphaproteobacteria</taxon>
        <taxon>Sphingomonadales</taxon>
        <taxon>Sphingomonadaceae</taxon>
        <taxon>Sphingomonas</taxon>
    </lineage>
</organism>
<dbReference type="Proteomes" id="UP000515971">
    <property type="component" value="Chromosome"/>
</dbReference>
<reference evidence="2 3" key="1">
    <citation type="submission" date="2020-08" db="EMBL/GenBank/DDBJ databases">
        <title>Genome sequence of Sphingomonas lutea KCTC 23642T.</title>
        <authorList>
            <person name="Hyun D.-W."/>
            <person name="Bae J.-W."/>
        </authorList>
    </citation>
    <scope>NUCLEOTIDE SEQUENCE [LARGE SCALE GENOMIC DNA]</scope>
    <source>
        <strain evidence="2 3">KCTC 23642</strain>
    </source>
</reference>
<evidence type="ECO:0000256" key="1">
    <source>
        <dbReference type="SAM" id="SignalP"/>
    </source>
</evidence>
<sequence>MAKQLVVPAFAVAVVAGFTALAPTAEAQQTVGEIIVYGTDPCPRATDDEIVVCRRLPESMRYRIPENMRPGGTFQQRQSWTMKSRQMMNVGSTGTGSCSAVGPGGHTGCLTQEIQTARKQSQDITAEDTAPEQ</sequence>
<evidence type="ECO:0000313" key="2">
    <source>
        <dbReference type="EMBL" id="QNN68050.1"/>
    </source>
</evidence>
<keyword evidence="1" id="KW-0732">Signal</keyword>
<dbReference type="AlphaFoldDB" id="A0A7G9SJM5"/>
<accession>A0A7G9SJM5</accession>
<keyword evidence="3" id="KW-1185">Reference proteome</keyword>
<name>A0A7G9SJM5_9SPHN</name>
<dbReference type="EMBL" id="CP060718">
    <property type="protein sequence ID" value="QNN68050.1"/>
    <property type="molecule type" value="Genomic_DNA"/>
</dbReference>
<evidence type="ECO:0008006" key="4">
    <source>
        <dbReference type="Google" id="ProtNLM"/>
    </source>
</evidence>
<dbReference type="KEGG" id="slut:H9L13_03875"/>
<evidence type="ECO:0000313" key="3">
    <source>
        <dbReference type="Proteomes" id="UP000515971"/>
    </source>
</evidence>
<gene>
    <name evidence="2" type="ORF">H9L13_03875</name>
</gene>
<feature type="signal peptide" evidence="1">
    <location>
        <begin position="1"/>
        <end position="27"/>
    </location>
</feature>
<proteinExistence type="predicted"/>
<dbReference type="RefSeq" id="WP_187539202.1">
    <property type="nucleotide sequence ID" value="NZ_BAABJT010000001.1"/>
</dbReference>
<feature type="chain" id="PRO_5028814445" description="Secreted protein" evidence="1">
    <location>
        <begin position="28"/>
        <end position="133"/>
    </location>
</feature>